<protein>
    <submittedName>
        <fullName evidence="3">CPBP family intramembrane glutamic endopeptidase</fullName>
        <ecNumber evidence="3">3.4.-.-</ecNumber>
    </submittedName>
</protein>
<dbReference type="EC" id="3.4.-.-" evidence="3"/>
<organism evidence="3 4">
    <name type="scientific">Zunongwangia endophytica</name>
    <dbReference type="NCBI Taxonomy" id="1808945"/>
    <lineage>
        <taxon>Bacteria</taxon>
        <taxon>Pseudomonadati</taxon>
        <taxon>Bacteroidota</taxon>
        <taxon>Flavobacteriia</taxon>
        <taxon>Flavobacteriales</taxon>
        <taxon>Flavobacteriaceae</taxon>
        <taxon>Zunongwangia</taxon>
    </lineage>
</organism>
<dbReference type="RefSeq" id="WP_290236112.1">
    <property type="nucleotide sequence ID" value="NZ_JAUFPZ010000002.1"/>
</dbReference>
<dbReference type="PANTHER" id="PTHR39430:SF1">
    <property type="entry name" value="PROTEASE"/>
    <property type="match status" value="1"/>
</dbReference>
<feature type="transmembrane region" description="Helical" evidence="1">
    <location>
        <begin position="257"/>
        <end position="275"/>
    </location>
</feature>
<gene>
    <name evidence="3" type="ORF">ACFOS1_03840</name>
</gene>
<comment type="caution">
    <text evidence="3">The sequence shown here is derived from an EMBL/GenBank/DDBJ whole genome shotgun (WGS) entry which is preliminary data.</text>
</comment>
<feature type="transmembrane region" description="Helical" evidence="1">
    <location>
        <begin position="54"/>
        <end position="72"/>
    </location>
</feature>
<keyword evidence="1" id="KW-1133">Transmembrane helix</keyword>
<evidence type="ECO:0000259" key="2">
    <source>
        <dbReference type="Pfam" id="PF02517"/>
    </source>
</evidence>
<feature type="transmembrane region" description="Helical" evidence="1">
    <location>
        <begin position="93"/>
        <end position="115"/>
    </location>
</feature>
<evidence type="ECO:0000256" key="1">
    <source>
        <dbReference type="SAM" id="Phobius"/>
    </source>
</evidence>
<name>A0ABV8H2Z8_9FLAO</name>
<feature type="transmembrane region" description="Helical" evidence="1">
    <location>
        <begin position="184"/>
        <end position="203"/>
    </location>
</feature>
<reference evidence="4" key="1">
    <citation type="journal article" date="2019" name="Int. J. Syst. Evol. Microbiol.">
        <title>The Global Catalogue of Microorganisms (GCM) 10K type strain sequencing project: providing services to taxonomists for standard genome sequencing and annotation.</title>
        <authorList>
            <consortium name="The Broad Institute Genomics Platform"/>
            <consortium name="The Broad Institute Genome Sequencing Center for Infectious Disease"/>
            <person name="Wu L."/>
            <person name="Ma J."/>
        </authorList>
    </citation>
    <scope>NUCLEOTIDE SEQUENCE [LARGE SCALE GENOMIC DNA]</scope>
    <source>
        <strain evidence="4">CECT 9128</strain>
    </source>
</reference>
<dbReference type="GO" id="GO:0016787">
    <property type="term" value="F:hydrolase activity"/>
    <property type="evidence" value="ECO:0007669"/>
    <property type="project" value="UniProtKB-KW"/>
</dbReference>
<keyword evidence="4" id="KW-1185">Reference proteome</keyword>
<feature type="domain" description="CAAX prenyl protease 2/Lysostaphin resistance protein A-like" evidence="2">
    <location>
        <begin position="128"/>
        <end position="220"/>
    </location>
</feature>
<dbReference type="Pfam" id="PF02517">
    <property type="entry name" value="Rce1-like"/>
    <property type="match status" value="1"/>
</dbReference>
<feature type="transmembrane region" description="Helical" evidence="1">
    <location>
        <begin position="12"/>
        <end position="34"/>
    </location>
</feature>
<dbReference type="InterPro" id="IPR003675">
    <property type="entry name" value="Rce1/LyrA-like_dom"/>
</dbReference>
<feature type="transmembrane region" description="Helical" evidence="1">
    <location>
        <begin position="121"/>
        <end position="141"/>
    </location>
</feature>
<dbReference type="EMBL" id="JBHSAS010000006">
    <property type="protein sequence ID" value="MFC4026523.1"/>
    <property type="molecule type" value="Genomic_DNA"/>
</dbReference>
<sequence length="278" mass="31260">MSEKSKIPGWARILLIILPYFFVVAFFQIMGALIAGLDIEAFETPKKTSIQDLLITLFSFLGTLLVTSSFVIKVDKEKFINIGLHLKNRLQDILIGLVVGAGIIIIGFGILIGLGEISFEAINWNFKEFLIAILLFTIVAIEEEVFCRGYIQKNLMTSFNKYFALVITALIFSLMHSFNPNLSLLGLINIFIAGIFLGLSYVYTKNLWFPIALHLSWNFFQSLLGFNVSGQNMYSLINISNNSTNFLNGGDFGLEGSILATILQVIAIFIIFFYYNKR</sequence>
<keyword evidence="3" id="KW-0378">Hydrolase</keyword>
<feature type="transmembrane region" description="Helical" evidence="1">
    <location>
        <begin position="162"/>
        <end position="178"/>
    </location>
</feature>
<evidence type="ECO:0000313" key="3">
    <source>
        <dbReference type="EMBL" id="MFC4026523.1"/>
    </source>
</evidence>
<evidence type="ECO:0000313" key="4">
    <source>
        <dbReference type="Proteomes" id="UP001595793"/>
    </source>
</evidence>
<feature type="transmembrane region" description="Helical" evidence="1">
    <location>
        <begin position="215"/>
        <end position="237"/>
    </location>
</feature>
<keyword evidence="1" id="KW-0812">Transmembrane</keyword>
<proteinExistence type="predicted"/>
<dbReference type="Proteomes" id="UP001595793">
    <property type="component" value="Unassembled WGS sequence"/>
</dbReference>
<accession>A0ABV8H2Z8</accession>
<keyword evidence="1" id="KW-0472">Membrane</keyword>
<dbReference type="PANTHER" id="PTHR39430">
    <property type="entry name" value="MEMBRANE-ASSOCIATED PROTEASE-RELATED"/>
    <property type="match status" value="1"/>
</dbReference>